<organism evidence="3 4">
    <name type="scientific">Trichoglossum hirsutum</name>
    <dbReference type="NCBI Taxonomy" id="265104"/>
    <lineage>
        <taxon>Eukaryota</taxon>
        <taxon>Fungi</taxon>
        <taxon>Dikarya</taxon>
        <taxon>Ascomycota</taxon>
        <taxon>Pezizomycotina</taxon>
        <taxon>Geoglossomycetes</taxon>
        <taxon>Geoglossales</taxon>
        <taxon>Geoglossaceae</taxon>
        <taxon>Trichoglossum</taxon>
    </lineage>
</organism>
<protein>
    <recommendedName>
        <fullName evidence="2">NADP-dependent oxidoreductase domain-containing protein</fullName>
    </recommendedName>
</protein>
<evidence type="ECO:0000313" key="4">
    <source>
        <dbReference type="Proteomes" id="UP000750711"/>
    </source>
</evidence>
<dbReference type="PANTHER" id="PTHR43827:SF8">
    <property type="entry name" value="ALDO_KETO REDUCTASE FAMILY PROTEIN"/>
    <property type="match status" value="1"/>
</dbReference>
<dbReference type="InterPro" id="IPR036812">
    <property type="entry name" value="NAD(P)_OxRdtase_dom_sf"/>
</dbReference>
<comment type="caution">
    <text evidence="3">The sequence shown here is derived from an EMBL/GenBank/DDBJ whole genome shotgun (WGS) entry which is preliminary data.</text>
</comment>
<dbReference type="GO" id="GO:0016491">
    <property type="term" value="F:oxidoreductase activity"/>
    <property type="evidence" value="ECO:0007669"/>
    <property type="project" value="UniProtKB-KW"/>
</dbReference>
<name>A0A9P8LD48_9PEZI</name>
<dbReference type="Gene3D" id="3.20.20.100">
    <property type="entry name" value="NADP-dependent oxidoreductase domain"/>
    <property type="match status" value="1"/>
</dbReference>
<dbReference type="PANTHER" id="PTHR43827">
    <property type="entry name" value="2,5-DIKETO-D-GLUCONIC ACID REDUCTASE"/>
    <property type="match status" value="1"/>
</dbReference>
<sequence length="306" mass="34182">MAPALVGQLTLSGRKTKIPALVYGTAWKKERTKELVVQALRSGFLGVDTAAQPKHYREDLVGDALRQAIIEGTVRRRDVYLQTKFTSVGGQNKNDMPYDPSLPIPEQVRASVASSLRNFQPGTTTDEEETYIDCLVLHSPLPTLAQTLQAWKVLEEYVPHKIRNLGISNVGLATLQHLYATTKIKPAVVQNRFYPQTKFDVAVRRFCRENNIVYQSFWTLTANPKLLASEPVGSLVTEAAVSNEVALYCLVLGLGNTVVLDGTTNEGRMKGDLQGLSNVRRWIDADANRQTWDSILLRFKTLIREQ</sequence>
<dbReference type="InterPro" id="IPR020471">
    <property type="entry name" value="AKR"/>
</dbReference>
<reference evidence="3" key="1">
    <citation type="submission" date="2021-03" db="EMBL/GenBank/DDBJ databases">
        <title>Comparative genomics and phylogenomic investigation of the class Geoglossomycetes provide insights into ecological specialization and systematics.</title>
        <authorList>
            <person name="Melie T."/>
            <person name="Pirro S."/>
            <person name="Miller A.N."/>
            <person name="Quandt A."/>
        </authorList>
    </citation>
    <scope>NUCLEOTIDE SEQUENCE</scope>
    <source>
        <strain evidence="3">CAQ_001_2017</strain>
    </source>
</reference>
<dbReference type="Pfam" id="PF00248">
    <property type="entry name" value="Aldo_ket_red"/>
    <property type="match status" value="1"/>
</dbReference>
<dbReference type="FunFam" id="3.20.20.100:FF:000045">
    <property type="entry name" value="Aldo-keto reductase (AKR), putative"/>
    <property type="match status" value="1"/>
</dbReference>
<dbReference type="AlphaFoldDB" id="A0A9P8LD48"/>
<evidence type="ECO:0000259" key="2">
    <source>
        <dbReference type="Pfam" id="PF00248"/>
    </source>
</evidence>
<proteinExistence type="predicted"/>
<feature type="domain" description="NADP-dependent oxidoreductase" evidence="2">
    <location>
        <begin position="26"/>
        <end position="214"/>
    </location>
</feature>
<keyword evidence="1" id="KW-0560">Oxidoreductase</keyword>
<evidence type="ECO:0000256" key="1">
    <source>
        <dbReference type="ARBA" id="ARBA00023002"/>
    </source>
</evidence>
<dbReference type="CDD" id="cd19071">
    <property type="entry name" value="AKR_AKR1-5-like"/>
    <property type="match status" value="1"/>
</dbReference>
<dbReference type="SUPFAM" id="SSF51430">
    <property type="entry name" value="NAD(P)-linked oxidoreductase"/>
    <property type="match status" value="1"/>
</dbReference>
<gene>
    <name evidence="3" type="ORF">GP486_003401</name>
</gene>
<accession>A0A9P8LD48</accession>
<dbReference type="InterPro" id="IPR023210">
    <property type="entry name" value="NADP_OxRdtase_dom"/>
</dbReference>
<dbReference type="EMBL" id="JAGHQM010000455">
    <property type="protein sequence ID" value="KAH0560079.1"/>
    <property type="molecule type" value="Genomic_DNA"/>
</dbReference>
<dbReference type="Proteomes" id="UP000750711">
    <property type="component" value="Unassembled WGS sequence"/>
</dbReference>
<evidence type="ECO:0000313" key="3">
    <source>
        <dbReference type="EMBL" id="KAH0560079.1"/>
    </source>
</evidence>
<keyword evidence="4" id="KW-1185">Reference proteome</keyword>